<dbReference type="Proteomes" id="UP000322000">
    <property type="component" value="Chromosome 3"/>
</dbReference>
<evidence type="ECO:0000256" key="1">
    <source>
        <dbReference type="ARBA" id="ARBA00008390"/>
    </source>
</evidence>
<evidence type="ECO:0000259" key="2">
    <source>
        <dbReference type="Pfam" id="PF00061"/>
    </source>
</evidence>
<dbReference type="Pfam" id="PF00061">
    <property type="entry name" value="Lipocalin"/>
    <property type="match status" value="1"/>
</dbReference>
<sequence length="136" mass="15648">MLSITGKYQHYKNEAIDDYFSAVGVPYMARKMMSMSSPAMEIAVEGEEMTIKNISLMRTVENKFKFGEEYEEHMPNTILKSVTTKINDNQLETKSVIPDTGITCGRLYEFKDDECVITLTHSNAKTPAKRYFRRVK</sequence>
<dbReference type="InterPro" id="IPR000566">
    <property type="entry name" value="Lipocln_cytosolic_FA-bd_dom"/>
</dbReference>
<dbReference type="RefSeq" id="XP_026724689.1">
    <property type="nucleotide sequence ID" value="XM_026868888.1"/>
</dbReference>
<dbReference type="InterPro" id="IPR012674">
    <property type="entry name" value="Calycin"/>
</dbReference>
<dbReference type="InterPro" id="IPR031259">
    <property type="entry name" value="ILBP"/>
</dbReference>
<reference evidence="4" key="1">
    <citation type="submission" date="2025-08" db="UniProtKB">
        <authorList>
            <consortium name="RefSeq"/>
        </authorList>
    </citation>
    <scope>IDENTIFICATION</scope>
</reference>
<dbReference type="SUPFAM" id="SSF50814">
    <property type="entry name" value="Lipocalins"/>
    <property type="match status" value="1"/>
</dbReference>
<protein>
    <submittedName>
        <fullName evidence="4">Fatty acid-binding protein-like</fullName>
    </submittedName>
</protein>
<dbReference type="OrthoDB" id="412780at2759"/>
<dbReference type="PANTHER" id="PTHR11955">
    <property type="entry name" value="FATTY ACID BINDING PROTEIN"/>
    <property type="match status" value="1"/>
</dbReference>
<accession>A0A7E5V8S4</accession>
<evidence type="ECO:0000313" key="3">
    <source>
        <dbReference type="Proteomes" id="UP000322000"/>
    </source>
</evidence>
<dbReference type="GO" id="GO:0008289">
    <property type="term" value="F:lipid binding"/>
    <property type="evidence" value="ECO:0007669"/>
    <property type="project" value="InterPro"/>
</dbReference>
<dbReference type="Gene3D" id="2.40.128.20">
    <property type="match status" value="1"/>
</dbReference>
<dbReference type="AlphaFoldDB" id="A0A7E5V8S4"/>
<organism evidence="3 4">
    <name type="scientific">Trichoplusia ni</name>
    <name type="common">Cabbage looper</name>
    <dbReference type="NCBI Taxonomy" id="7111"/>
    <lineage>
        <taxon>Eukaryota</taxon>
        <taxon>Metazoa</taxon>
        <taxon>Ecdysozoa</taxon>
        <taxon>Arthropoda</taxon>
        <taxon>Hexapoda</taxon>
        <taxon>Insecta</taxon>
        <taxon>Pterygota</taxon>
        <taxon>Neoptera</taxon>
        <taxon>Endopterygota</taxon>
        <taxon>Lepidoptera</taxon>
        <taxon>Glossata</taxon>
        <taxon>Ditrysia</taxon>
        <taxon>Noctuoidea</taxon>
        <taxon>Noctuidae</taxon>
        <taxon>Plusiinae</taxon>
        <taxon>Trichoplusia</taxon>
    </lineage>
</organism>
<gene>
    <name evidence="4" type="primary">LOC113491740</name>
</gene>
<dbReference type="GeneID" id="113491740"/>
<evidence type="ECO:0000313" key="4">
    <source>
        <dbReference type="RefSeq" id="XP_026724689.1"/>
    </source>
</evidence>
<feature type="domain" description="Lipocalin/cytosolic fatty-acid binding" evidence="2">
    <location>
        <begin position="6"/>
        <end position="85"/>
    </location>
</feature>
<keyword evidence="3" id="KW-1185">Reference proteome</keyword>
<name>A0A7E5V8S4_TRINI</name>
<comment type="similarity">
    <text evidence="1">Belongs to the calycin superfamily. Fatty-acid binding protein (FABP) family.</text>
</comment>
<dbReference type="InParanoid" id="A0A7E5V8S4"/>
<dbReference type="KEGG" id="tnl:113491740"/>
<proteinExistence type="inferred from homology"/>